<accession>A0A146K1J0</accession>
<evidence type="ECO:0000256" key="1">
    <source>
        <dbReference type="SAM" id="Coils"/>
    </source>
</evidence>
<feature type="non-terminal residue" evidence="2">
    <location>
        <position position="1"/>
    </location>
</feature>
<name>A0A146K1J0_9EUKA</name>
<feature type="non-terminal residue" evidence="2">
    <location>
        <position position="444"/>
    </location>
</feature>
<reference evidence="2" key="1">
    <citation type="submission" date="2015-07" db="EMBL/GenBank/DDBJ databases">
        <title>Adaptation to a free-living lifestyle via gene acquisitions in the diplomonad Trepomonas sp. PC1.</title>
        <authorList>
            <person name="Xu F."/>
            <person name="Jerlstrom-Hultqvist J."/>
            <person name="Kolisko M."/>
            <person name="Simpson A.G.B."/>
            <person name="Roger A.J."/>
            <person name="Svard S.G."/>
            <person name="Andersson J.O."/>
        </authorList>
    </citation>
    <scope>NUCLEOTIDE SEQUENCE</scope>
    <source>
        <strain evidence="2">PC1</strain>
    </source>
</reference>
<proteinExistence type="predicted"/>
<organism evidence="2">
    <name type="scientific">Trepomonas sp. PC1</name>
    <dbReference type="NCBI Taxonomy" id="1076344"/>
    <lineage>
        <taxon>Eukaryota</taxon>
        <taxon>Metamonada</taxon>
        <taxon>Diplomonadida</taxon>
        <taxon>Hexamitidae</taxon>
        <taxon>Hexamitinae</taxon>
        <taxon>Trepomonas</taxon>
    </lineage>
</organism>
<sequence length="444" mass="53740">KKELKAIYFRRPKQYQNIIQNNGLLSKIMFSPDRKIHEDTLKESINAYFPSKQVVKKCTMPKTPIIKRRKLIQPIQIESNIKLPRLYKRSVVQIEWIFTKKPYKTPFAKSEKDSTQCLNINLNEKTFEQGLKSLCQCTFSCNKLHFGAKESLFCCQQQPLLIDKVQNSAPTGIQNIKFNEQLLYKVYPEITERYYFTIKQMNKTKPQKNYCRNFETKRIFTFPTKFMTCKKHQKDEYSMKQVHQEQNQVDIFQKQLQKQFEELLAIKKPHPPQSDIHDGIMVSSFIPIEEKDNVWRMKNFHSQIIRSQNICTLLQQQIQYQRMMKNPDVYINHIRSFVKLEQQYQKFLLQIQNEPLFMEYFATKFELCRNQQVFFINEKKAKQKFQDFILFQTTKNNDRIIKIEREMQKLNEDENKERLDELEQQYKFEEEIRQKLLEIKTYDE</sequence>
<keyword evidence="1" id="KW-0175">Coiled coil</keyword>
<gene>
    <name evidence="2" type="ORF">TPC1_30974</name>
</gene>
<evidence type="ECO:0000313" key="2">
    <source>
        <dbReference type="EMBL" id="JAP89531.1"/>
    </source>
</evidence>
<dbReference type="EMBL" id="GDID01007075">
    <property type="protein sequence ID" value="JAP89531.1"/>
    <property type="molecule type" value="Transcribed_RNA"/>
</dbReference>
<dbReference type="AlphaFoldDB" id="A0A146K1J0"/>
<feature type="coiled-coil region" evidence="1">
    <location>
        <begin position="400"/>
        <end position="439"/>
    </location>
</feature>
<protein>
    <submittedName>
        <fullName evidence="2">Uncharacterized protein</fullName>
    </submittedName>
</protein>